<evidence type="ECO:0000259" key="6">
    <source>
        <dbReference type="PROSITE" id="PS50110"/>
    </source>
</evidence>
<evidence type="ECO:0000256" key="1">
    <source>
        <dbReference type="ARBA" id="ARBA00022553"/>
    </source>
</evidence>
<dbReference type="InterPro" id="IPR050595">
    <property type="entry name" value="Bact_response_regulator"/>
</dbReference>
<dbReference type="OrthoDB" id="9788090at2"/>
<dbReference type="InterPro" id="IPR001789">
    <property type="entry name" value="Sig_transdc_resp-reg_receiver"/>
</dbReference>
<dbReference type="InterPro" id="IPR011006">
    <property type="entry name" value="CheY-like_superfamily"/>
</dbReference>
<dbReference type="STRING" id="96561.Dole_1357"/>
<dbReference type="KEGG" id="dol:Dole_1357"/>
<keyword evidence="4" id="KW-0804">Transcription</keyword>
<dbReference type="AlphaFoldDB" id="A8ZYQ6"/>
<evidence type="ECO:0000313" key="7">
    <source>
        <dbReference type="EMBL" id="ABW67161.1"/>
    </source>
</evidence>
<dbReference type="eggNOG" id="COG0745">
    <property type="taxonomic scope" value="Bacteria"/>
</dbReference>
<reference evidence="7 8" key="1">
    <citation type="submission" date="2007-10" db="EMBL/GenBank/DDBJ databases">
        <title>Complete sequence of Desulfococcus oleovorans Hxd3.</title>
        <authorList>
            <consortium name="US DOE Joint Genome Institute"/>
            <person name="Copeland A."/>
            <person name="Lucas S."/>
            <person name="Lapidus A."/>
            <person name="Barry K."/>
            <person name="Glavina del Rio T."/>
            <person name="Dalin E."/>
            <person name="Tice H."/>
            <person name="Pitluck S."/>
            <person name="Kiss H."/>
            <person name="Brettin T."/>
            <person name="Bruce D."/>
            <person name="Detter J.C."/>
            <person name="Han C."/>
            <person name="Schmutz J."/>
            <person name="Larimer F."/>
            <person name="Land M."/>
            <person name="Hauser L."/>
            <person name="Kyrpides N."/>
            <person name="Kim E."/>
            <person name="Wawrik B."/>
            <person name="Richardson P."/>
        </authorList>
    </citation>
    <scope>NUCLEOTIDE SEQUENCE [LARGE SCALE GENOMIC DNA]</scope>
    <source>
        <strain evidence="8">DSM 6200 / JCM 39069 / Hxd3</strain>
    </source>
</reference>
<protein>
    <submittedName>
        <fullName evidence="7">Response regulator receiver protein</fullName>
    </submittedName>
</protein>
<keyword evidence="2" id="KW-0902">Two-component regulatory system</keyword>
<dbReference type="Pfam" id="PF00072">
    <property type="entry name" value="Response_reg"/>
    <property type="match status" value="1"/>
</dbReference>
<evidence type="ECO:0000256" key="2">
    <source>
        <dbReference type="ARBA" id="ARBA00023012"/>
    </source>
</evidence>
<dbReference type="Gene3D" id="3.40.50.2300">
    <property type="match status" value="1"/>
</dbReference>
<dbReference type="RefSeq" id="WP_012174778.1">
    <property type="nucleotide sequence ID" value="NC_009943.1"/>
</dbReference>
<dbReference type="HOGENOM" id="CLU_000445_69_8_7"/>
<keyword evidence="1 5" id="KW-0597">Phosphoprotein</keyword>
<dbReference type="SUPFAM" id="SSF52172">
    <property type="entry name" value="CheY-like"/>
    <property type="match status" value="1"/>
</dbReference>
<name>A8ZYQ6_DESOH</name>
<dbReference type="PROSITE" id="PS50110">
    <property type="entry name" value="RESPONSE_REGULATORY"/>
    <property type="match status" value="1"/>
</dbReference>
<dbReference type="GO" id="GO:0000160">
    <property type="term" value="P:phosphorelay signal transduction system"/>
    <property type="evidence" value="ECO:0007669"/>
    <property type="project" value="UniProtKB-KW"/>
</dbReference>
<feature type="modified residue" description="4-aspartylphosphate" evidence="5">
    <location>
        <position position="55"/>
    </location>
</feature>
<evidence type="ECO:0000256" key="4">
    <source>
        <dbReference type="ARBA" id="ARBA00023163"/>
    </source>
</evidence>
<evidence type="ECO:0000256" key="5">
    <source>
        <dbReference type="PROSITE-ProRule" id="PRU00169"/>
    </source>
</evidence>
<keyword evidence="3" id="KW-0805">Transcription regulation</keyword>
<sequence length="144" mass="16207">MHKPFILLVDDETSFIETMSKRLQKREFTVMTAASGQEALEVLRANRHLDVVVLDVKMPGMDGIETLQEIKKAFPLTEVIMLTGHATIESAIDGMKTGAFDYLMKPCDIDQLVAKVMEAGRKKQEHAQRMEQAQLEKLMSTKGI</sequence>
<dbReference type="EMBL" id="CP000859">
    <property type="protein sequence ID" value="ABW67161.1"/>
    <property type="molecule type" value="Genomic_DNA"/>
</dbReference>
<dbReference type="Proteomes" id="UP000008561">
    <property type="component" value="Chromosome"/>
</dbReference>
<feature type="domain" description="Response regulatory" evidence="6">
    <location>
        <begin position="5"/>
        <end position="120"/>
    </location>
</feature>
<dbReference type="PANTHER" id="PTHR44591">
    <property type="entry name" value="STRESS RESPONSE REGULATOR PROTEIN 1"/>
    <property type="match status" value="1"/>
</dbReference>
<keyword evidence="8" id="KW-1185">Reference proteome</keyword>
<organism evidence="7 8">
    <name type="scientific">Desulfosudis oleivorans (strain DSM 6200 / JCM 39069 / Hxd3)</name>
    <name type="common">Desulfococcus oleovorans</name>
    <dbReference type="NCBI Taxonomy" id="96561"/>
    <lineage>
        <taxon>Bacteria</taxon>
        <taxon>Pseudomonadati</taxon>
        <taxon>Thermodesulfobacteriota</taxon>
        <taxon>Desulfobacteria</taxon>
        <taxon>Desulfobacterales</taxon>
        <taxon>Desulfosudaceae</taxon>
        <taxon>Desulfosudis</taxon>
    </lineage>
</organism>
<dbReference type="SMART" id="SM00448">
    <property type="entry name" value="REC"/>
    <property type="match status" value="1"/>
</dbReference>
<gene>
    <name evidence="7" type="ordered locus">Dole_1357</name>
</gene>
<accession>A8ZYQ6</accession>
<dbReference type="PANTHER" id="PTHR44591:SF14">
    <property type="entry name" value="PROTEIN PILG"/>
    <property type="match status" value="1"/>
</dbReference>
<evidence type="ECO:0000313" key="8">
    <source>
        <dbReference type="Proteomes" id="UP000008561"/>
    </source>
</evidence>
<proteinExistence type="predicted"/>
<evidence type="ECO:0000256" key="3">
    <source>
        <dbReference type="ARBA" id="ARBA00023015"/>
    </source>
</evidence>
<dbReference type="FunFam" id="3.40.50.2300:FF:000018">
    <property type="entry name" value="DNA-binding transcriptional regulator NtrC"/>
    <property type="match status" value="1"/>
</dbReference>